<accession>A0A3S4NJT2</accession>
<evidence type="ECO:0000256" key="1">
    <source>
        <dbReference type="ARBA" id="ARBA00004167"/>
    </source>
</evidence>
<organism evidence="4 5">
    <name type="scientific">Cinnamomum micranthum f. kanehirae</name>
    <dbReference type="NCBI Taxonomy" id="337451"/>
    <lineage>
        <taxon>Eukaryota</taxon>
        <taxon>Viridiplantae</taxon>
        <taxon>Streptophyta</taxon>
        <taxon>Embryophyta</taxon>
        <taxon>Tracheophyta</taxon>
        <taxon>Spermatophyta</taxon>
        <taxon>Magnoliopsida</taxon>
        <taxon>Magnoliidae</taxon>
        <taxon>Laurales</taxon>
        <taxon>Lauraceae</taxon>
        <taxon>Cinnamomum</taxon>
    </lineage>
</organism>
<gene>
    <name evidence="4" type="ORF">CKAN_00668500</name>
</gene>
<keyword evidence="4" id="KW-0418">Kinase</keyword>
<dbReference type="InterPro" id="IPR024788">
    <property type="entry name" value="Malectin-like_Carb-bd_dom"/>
</dbReference>
<dbReference type="GO" id="GO:0016301">
    <property type="term" value="F:kinase activity"/>
    <property type="evidence" value="ECO:0007669"/>
    <property type="project" value="UniProtKB-KW"/>
</dbReference>
<dbReference type="OrthoDB" id="1429720at2759"/>
<keyword evidence="4" id="KW-0808">Transferase</keyword>
<evidence type="ECO:0000313" key="4">
    <source>
        <dbReference type="EMBL" id="RWR78168.1"/>
    </source>
</evidence>
<dbReference type="Pfam" id="PF12819">
    <property type="entry name" value="Malectin_like"/>
    <property type="match status" value="1"/>
</dbReference>
<dbReference type="GO" id="GO:0016020">
    <property type="term" value="C:membrane"/>
    <property type="evidence" value="ECO:0007669"/>
    <property type="project" value="UniProtKB-SubCell"/>
</dbReference>
<feature type="signal peptide" evidence="2">
    <location>
        <begin position="1"/>
        <end position="20"/>
    </location>
</feature>
<dbReference type="PANTHER" id="PTHR45631">
    <property type="entry name" value="OS07G0107800 PROTEIN-RELATED"/>
    <property type="match status" value="1"/>
</dbReference>
<evidence type="ECO:0000259" key="3">
    <source>
        <dbReference type="Pfam" id="PF12819"/>
    </source>
</evidence>
<dbReference type="PANTHER" id="PTHR45631:SF202">
    <property type="entry name" value="SENESCENCE-INDUCED RECEPTOR-LIKE SERINE_THREONINE-PROTEIN KINASE"/>
    <property type="match status" value="1"/>
</dbReference>
<reference evidence="4 5" key="1">
    <citation type="journal article" date="2019" name="Nat. Plants">
        <title>Stout camphor tree genome fills gaps in understanding of flowering plant genome evolution.</title>
        <authorList>
            <person name="Chaw S.M."/>
            <person name="Liu Y.C."/>
            <person name="Wu Y.W."/>
            <person name="Wang H.Y."/>
            <person name="Lin C.I."/>
            <person name="Wu C.S."/>
            <person name="Ke H.M."/>
            <person name="Chang L.Y."/>
            <person name="Hsu C.Y."/>
            <person name="Yang H.T."/>
            <person name="Sudianto E."/>
            <person name="Hsu M.H."/>
            <person name="Wu K.P."/>
            <person name="Wang L.N."/>
            <person name="Leebens-Mack J.H."/>
            <person name="Tsai I.J."/>
        </authorList>
    </citation>
    <scope>NUCLEOTIDE SEQUENCE [LARGE SCALE GENOMIC DNA]</scope>
    <source>
        <strain evidence="5">cv. Chaw 1501</strain>
        <tissue evidence="4">Young leaves</tissue>
    </source>
</reference>
<protein>
    <submittedName>
        <fullName evidence="4">Putative LRR receptor-like serine/threonine-protein kinase</fullName>
    </submittedName>
</protein>
<keyword evidence="2" id="KW-0732">Signal</keyword>
<feature type="domain" description="Malectin-like" evidence="3">
    <location>
        <begin position="27"/>
        <end position="107"/>
    </location>
</feature>
<dbReference type="AlphaFoldDB" id="A0A3S4NJT2"/>
<proteinExistence type="predicted"/>
<comment type="subcellular location">
    <subcellularLocation>
        <location evidence="1">Membrane</location>
        <topology evidence="1">Single-pass membrane protein</topology>
    </subcellularLocation>
</comment>
<evidence type="ECO:0000313" key="5">
    <source>
        <dbReference type="Proteomes" id="UP000283530"/>
    </source>
</evidence>
<keyword evidence="4" id="KW-0675">Receptor</keyword>
<dbReference type="Proteomes" id="UP000283530">
    <property type="component" value="Unassembled WGS sequence"/>
</dbReference>
<sequence>MALVLSFLANLLTFAVVLHAQSGFLSIDCGIDEDLSYTDDKNQMFYTSDATFIDTGSNKDISKDYISQTPRQYQNLRFFPDGTRNCYTLTPVIRSNRYLLRASFMSRSAAPFRCLCGCQSLGRHPAVQFNTICA</sequence>
<dbReference type="EMBL" id="QPKB01000002">
    <property type="protein sequence ID" value="RWR78168.1"/>
    <property type="molecule type" value="Genomic_DNA"/>
</dbReference>
<feature type="chain" id="PRO_5018523946" evidence="2">
    <location>
        <begin position="21"/>
        <end position="134"/>
    </location>
</feature>
<keyword evidence="5" id="KW-1185">Reference proteome</keyword>
<name>A0A3S4NJT2_9MAGN</name>
<evidence type="ECO:0000256" key="2">
    <source>
        <dbReference type="SAM" id="SignalP"/>
    </source>
</evidence>
<comment type="caution">
    <text evidence="4">The sequence shown here is derived from an EMBL/GenBank/DDBJ whole genome shotgun (WGS) entry which is preliminary data.</text>
</comment>